<reference evidence="1 2" key="1">
    <citation type="submission" date="2019-03" db="EMBL/GenBank/DDBJ databases">
        <title>First draft genome of Liparis tanakae, snailfish: a comprehensive survey of snailfish specific genes.</title>
        <authorList>
            <person name="Kim W."/>
            <person name="Song I."/>
            <person name="Jeong J.-H."/>
            <person name="Kim D."/>
            <person name="Kim S."/>
            <person name="Ryu S."/>
            <person name="Song J.Y."/>
            <person name="Lee S.K."/>
        </authorList>
    </citation>
    <scope>NUCLEOTIDE SEQUENCE [LARGE SCALE GENOMIC DNA]</scope>
    <source>
        <tissue evidence="1">Muscle</tissue>
    </source>
</reference>
<dbReference type="EMBL" id="SRLO01000040">
    <property type="protein sequence ID" value="TNN82281.1"/>
    <property type="molecule type" value="Genomic_DNA"/>
</dbReference>
<gene>
    <name evidence="1" type="ORF">EYF80_007401</name>
</gene>
<sequence length="214" mass="24243">MPIKVVFVLQQKAAWAQPPGAHALTHSEMSDYLGAAAIRVSQQVSLWVCIAQQLLCCVEYTGAQLAMRDRWVSGRVEMGLLWTRRNGMREASPPSSHRPEGAAPEPRLCFLILSPPQEISDGEGRACDRVQMMQFKRRLFIARHVYTSSLGVPCERSQWRRMWTAKFNLDEFVRRERAAHHSCGGFGKRFLLMVLLTSKSTCTKVNSQAELNTH</sequence>
<dbReference type="AlphaFoldDB" id="A0A4Z2IWZ6"/>
<evidence type="ECO:0000313" key="1">
    <source>
        <dbReference type="EMBL" id="TNN82281.1"/>
    </source>
</evidence>
<protein>
    <submittedName>
        <fullName evidence="1">Uncharacterized protein</fullName>
    </submittedName>
</protein>
<dbReference type="Proteomes" id="UP000314294">
    <property type="component" value="Unassembled WGS sequence"/>
</dbReference>
<keyword evidence="2" id="KW-1185">Reference proteome</keyword>
<evidence type="ECO:0000313" key="2">
    <source>
        <dbReference type="Proteomes" id="UP000314294"/>
    </source>
</evidence>
<accession>A0A4Z2IWZ6</accession>
<comment type="caution">
    <text evidence="1">The sequence shown here is derived from an EMBL/GenBank/DDBJ whole genome shotgun (WGS) entry which is preliminary data.</text>
</comment>
<organism evidence="1 2">
    <name type="scientific">Liparis tanakae</name>
    <name type="common">Tanaka's snailfish</name>
    <dbReference type="NCBI Taxonomy" id="230148"/>
    <lineage>
        <taxon>Eukaryota</taxon>
        <taxon>Metazoa</taxon>
        <taxon>Chordata</taxon>
        <taxon>Craniata</taxon>
        <taxon>Vertebrata</taxon>
        <taxon>Euteleostomi</taxon>
        <taxon>Actinopterygii</taxon>
        <taxon>Neopterygii</taxon>
        <taxon>Teleostei</taxon>
        <taxon>Neoteleostei</taxon>
        <taxon>Acanthomorphata</taxon>
        <taxon>Eupercaria</taxon>
        <taxon>Perciformes</taxon>
        <taxon>Cottioidei</taxon>
        <taxon>Cottales</taxon>
        <taxon>Liparidae</taxon>
        <taxon>Liparis</taxon>
    </lineage>
</organism>
<name>A0A4Z2IWZ6_9TELE</name>
<dbReference type="OrthoDB" id="10671466at2759"/>
<proteinExistence type="predicted"/>